<sequence>MYFCLRILSSSFTSLSGPGDVVEDNQRTFADLRPDVESPEYPLPEQSFPPFYDIPMDFQADMRFDRDINPADILRDIPDFEETPARPTVTGGGASPRGGDRTSASPAKSNPRSTGTPTGSPKEGGQDSQGASGGSRDQQGSRQGKLVSAGKRGGSPSGSRGSPSPRGTPTSGRGGSQHGGSGDGGQGGSRGGGRGSEGPRQKGEDRDDEEEVNEPETYHNAESRQQEKPNFELGPYLAQESSGMEVDALRDHYLRVIIPNAEGSKILSRTQTQLIGQRLGRLQRPVLDPNHQLVNYGHRRWPVDEDTPKFTDDLMEHIWPKQAVGLKQWNNDHGFMARLRQLIHEFNVE</sequence>
<protein>
    <submittedName>
        <fullName evidence="2">Uncharacterized protein</fullName>
    </submittedName>
</protein>
<evidence type="ECO:0000313" key="3">
    <source>
        <dbReference type="Proteomes" id="UP001605036"/>
    </source>
</evidence>
<feature type="compositionally biased region" description="Low complexity" evidence="1">
    <location>
        <begin position="126"/>
        <end position="144"/>
    </location>
</feature>
<gene>
    <name evidence="2" type="ORF">R1flu_016514</name>
</gene>
<name>A0ABD1YM93_9MARC</name>
<organism evidence="2 3">
    <name type="scientific">Riccia fluitans</name>
    <dbReference type="NCBI Taxonomy" id="41844"/>
    <lineage>
        <taxon>Eukaryota</taxon>
        <taxon>Viridiplantae</taxon>
        <taxon>Streptophyta</taxon>
        <taxon>Embryophyta</taxon>
        <taxon>Marchantiophyta</taxon>
        <taxon>Marchantiopsida</taxon>
        <taxon>Marchantiidae</taxon>
        <taxon>Marchantiales</taxon>
        <taxon>Ricciaceae</taxon>
        <taxon>Riccia</taxon>
    </lineage>
</organism>
<keyword evidence="3" id="KW-1185">Reference proteome</keyword>
<evidence type="ECO:0000256" key="1">
    <source>
        <dbReference type="SAM" id="MobiDB-lite"/>
    </source>
</evidence>
<reference evidence="2 3" key="1">
    <citation type="submission" date="2024-09" db="EMBL/GenBank/DDBJ databases">
        <title>Chromosome-scale assembly of Riccia fluitans.</title>
        <authorList>
            <person name="Paukszto L."/>
            <person name="Sawicki J."/>
            <person name="Karawczyk K."/>
            <person name="Piernik-Szablinska J."/>
            <person name="Szczecinska M."/>
            <person name="Mazdziarz M."/>
        </authorList>
    </citation>
    <scope>NUCLEOTIDE SEQUENCE [LARGE SCALE GENOMIC DNA]</scope>
    <source>
        <strain evidence="2">Rf_01</strain>
        <tissue evidence="2">Aerial parts of the thallus</tissue>
    </source>
</reference>
<comment type="caution">
    <text evidence="2">The sequence shown here is derived from an EMBL/GenBank/DDBJ whole genome shotgun (WGS) entry which is preliminary data.</text>
</comment>
<feature type="compositionally biased region" description="Polar residues" evidence="1">
    <location>
        <begin position="102"/>
        <end position="119"/>
    </location>
</feature>
<dbReference type="AlphaFoldDB" id="A0ABD1YM93"/>
<dbReference type="EMBL" id="JBHFFA010000004">
    <property type="protein sequence ID" value="KAL2631828.1"/>
    <property type="molecule type" value="Genomic_DNA"/>
</dbReference>
<feature type="compositionally biased region" description="Basic and acidic residues" evidence="1">
    <location>
        <begin position="216"/>
        <end position="230"/>
    </location>
</feature>
<proteinExistence type="predicted"/>
<feature type="compositionally biased region" description="Low complexity" evidence="1">
    <location>
        <begin position="157"/>
        <end position="171"/>
    </location>
</feature>
<dbReference type="Proteomes" id="UP001605036">
    <property type="component" value="Unassembled WGS sequence"/>
</dbReference>
<feature type="region of interest" description="Disordered" evidence="1">
    <location>
        <begin position="75"/>
        <end position="231"/>
    </location>
</feature>
<accession>A0ABD1YM93</accession>
<feature type="compositionally biased region" description="Gly residues" evidence="1">
    <location>
        <begin position="172"/>
        <end position="196"/>
    </location>
</feature>
<evidence type="ECO:0000313" key="2">
    <source>
        <dbReference type="EMBL" id="KAL2631828.1"/>
    </source>
</evidence>